<dbReference type="AlphaFoldDB" id="A0A875S151"/>
<dbReference type="Gene3D" id="1.20.1050.130">
    <property type="match status" value="1"/>
</dbReference>
<comment type="similarity">
    <text evidence="1">Belongs to the GST superfamily.</text>
</comment>
<dbReference type="RefSeq" id="XP_038778208.1">
    <property type="nucleotide sequence ID" value="XM_038922280.1"/>
</dbReference>
<evidence type="ECO:0000259" key="2">
    <source>
        <dbReference type="PROSITE" id="PS50404"/>
    </source>
</evidence>
<dbReference type="PROSITE" id="PS50404">
    <property type="entry name" value="GST_NTER"/>
    <property type="match status" value="1"/>
</dbReference>
<feature type="domain" description="GST C-terminal" evidence="3">
    <location>
        <begin position="111"/>
        <end position="238"/>
    </location>
</feature>
<evidence type="ECO:0000313" key="5">
    <source>
        <dbReference type="Proteomes" id="UP000662931"/>
    </source>
</evidence>
<evidence type="ECO:0000256" key="1">
    <source>
        <dbReference type="ARBA" id="ARBA00007409"/>
    </source>
</evidence>
<dbReference type="CDD" id="cd03048">
    <property type="entry name" value="GST_N_Ure2p_like"/>
    <property type="match status" value="1"/>
</dbReference>
<keyword evidence="5" id="KW-1185">Reference proteome</keyword>
<dbReference type="PROSITE" id="PS50405">
    <property type="entry name" value="GST_CTER"/>
    <property type="match status" value="1"/>
</dbReference>
<dbReference type="EMBL" id="CP064813">
    <property type="protein sequence ID" value="QPG74643.1"/>
    <property type="molecule type" value="Genomic_DNA"/>
</dbReference>
<reference evidence="4" key="1">
    <citation type="submission" date="2020-10" db="EMBL/GenBank/DDBJ databases">
        <authorList>
            <person name="Roach M.J.R."/>
        </authorList>
    </citation>
    <scope>NUCLEOTIDE SEQUENCE</scope>
    <source>
        <strain evidence="4">CBS 1945</strain>
    </source>
</reference>
<protein>
    <recommendedName>
        <fullName evidence="6">Glutathione S-transferase</fullName>
    </recommendedName>
</protein>
<dbReference type="Proteomes" id="UP000662931">
    <property type="component" value="Chromosome 2"/>
</dbReference>
<dbReference type="SUPFAM" id="SSF52833">
    <property type="entry name" value="Thioredoxin-like"/>
    <property type="match status" value="1"/>
</dbReference>
<name>A0A875S151_EENNA</name>
<dbReference type="GeneID" id="62195376"/>
<dbReference type="PANTHER" id="PTHR44051:SF8">
    <property type="entry name" value="GLUTATHIONE S-TRANSFERASE GSTA"/>
    <property type="match status" value="1"/>
</dbReference>
<sequence>MTAQIIAEQGPEVKDATAPYPFLYTWSTSNGARPMILAELLEINYYLHPVDLAAKEQKKPWYLEHNANGKIPTLASTDIDGSTTFVNESAAILLYLADKYDKERKYSYALGSKEYYEELEWLFFELSGFCPKKVQWKYLNNLQEKNQPAIDEQFDEMVRLLRVIDTRLKSNGTGYLVGDHISPADITVYPWIRPGQTVGFEDNIKKLPYLKAWIETIGKIPAVQNALDVNMSLQSRTD</sequence>
<dbReference type="InterPro" id="IPR004046">
    <property type="entry name" value="GST_C"/>
</dbReference>
<dbReference type="InterPro" id="IPR040079">
    <property type="entry name" value="Glutathione_S-Trfase"/>
</dbReference>
<dbReference type="OrthoDB" id="422574at2759"/>
<dbReference type="InterPro" id="IPR036282">
    <property type="entry name" value="Glutathione-S-Trfase_C_sf"/>
</dbReference>
<dbReference type="InterPro" id="IPR004045">
    <property type="entry name" value="Glutathione_S-Trfase_N"/>
</dbReference>
<proteinExistence type="inferred from homology"/>
<evidence type="ECO:0008006" key="6">
    <source>
        <dbReference type="Google" id="ProtNLM"/>
    </source>
</evidence>
<accession>A0A875S151</accession>
<gene>
    <name evidence="4" type="ORF">FOA43_001975</name>
</gene>
<evidence type="ECO:0000259" key="3">
    <source>
        <dbReference type="PROSITE" id="PS50405"/>
    </source>
</evidence>
<dbReference type="Pfam" id="PF00043">
    <property type="entry name" value="GST_C"/>
    <property type="match status" value="1"/>
</dbReference>
<dbReference type="InterPro" id="IPR036249">
    <property type="entry name" value="Thioredoxin-like_sf"/>
</dbReference>
<evidence type="ECO:0000313" key="4">
    <source>
        <dbReference type="EMBL" id="QPG74643.1"/>
    </source>
</evidence>
<dbReference type="PANTHER" id="PTHR44051">
    <property type="entry name" value="GLUTATHIONE S-TRANSFERASE-RELATED"/>
    <property type="match status" value="1"/>
</dbReference>
<dbReference type="SFLD" id="SFLDG00358">
    <property type="entry name" value="Main_(cytGST)"/>
    <property type="match status" value="1"/>
</dbReference>
<dbReference type="KEGG" id="bnn:FOA43_001975"/>
<dbReference type="SUPFAM" id="SSF47616">
    <property type="entry name" value="GST C-terminal domain-like"/>
    <property type="match status" value="1"/>
</dbReference>
<organism evidence="4 5">
    <name type="scientific">Eeniella nana</name>
    <name type="common">Yeast</name>
    <name type="synonym">Brettanomyces nanus</name>
    <dbReference type="NCBI Taxonomy" id="13502"/>
    <lineage>
        <taxon>Eukaryota</taxon>
        <taxon>Fungi</taxon>
        <taxon>Dikarya</taxon>
        <taxon>Ascomycota</taxon>
        <taxon>Saccharomycotina</taxon>
        <taxon>Pichiomycetes</taxon>
        <taxon>Pichiales</taxon>
        <taxon>Pichiaceae</taxon>
        <taxon>Brettanomyces</taxon>
    </lineage>
</organism>
<dbReference type="InterPro" id="IPR010987">
    <property type="entry name" value="Glutathione-S-Trfase_C-like"/>
</dbReference>
<dbReference type="Pfam" id="PF13409">
    <property type="entry name" value="GST_N_2"/>
    <property type="match status" value="1"/>
</dbReference>
<dbReference type="SFLD" id="SFLDS00019">
    <property type="entry name" value="Glutathione_Transferase_(cytos"/>
    <property type="match status" value="1"/>
</dbReference>
<feature type="domain" description="GST N-terminal" evidence="2">
    <location>
        <begin position="18"/>
        <end position="104"/>
    </location>
</feature>